<accession>A0A1D9Q1L2</accession>
<dbReference type="EMBL" id="CP017817">
    <property type="protein sequence ID" value="APA08712.1"/>
    <property type="molecule type" value="Genomic_DNA"/>
</dbReference>
<dbReference type="RefSeq" id="XP_001596245.1">
    <property type="nucleotide sequence ID" value="XM_001596195.1"/>
</dbReference>
<protein>
    <submittedName>
        <fullName evidence="1">Uncharacterized protein</fullName>
    </submittedName>
</protein>
<dbReference type="Proteomes" id="UP000177798">
    <property type="component" value="Chromosome 4"/>
</dbReference>
<dbReference type="KEGG" id="ssl:SS1G_02464"/>
<evidence type="ECO:0000313" key="1">
    <source>
        <dbReference type="EMBL" id="APA08712.1"/>
    </source>
</evidence>
<sequence>MGFRWDDAFLDGVNILTLGLFLDGNNLIIDGLSFCSGDASTAGRLHEMTLDE</sequence>
<reference evidence="2" key="1">
    <citation type="journal article" date="2017" name="Genome Biol. Evol.">
        <title>The complete genome sequence of the phytopathogenic fungus Sclerotinia sclerotiorum reveals insights into the genome architecture of broad host range pathogens.</title>
        <authorList>
            <person name="Derbyshire M."/>
            <person name="Denton-Giles M."/>
            <person name="Hegedus D."/>
            <person name="Seifbarghy S."/>
            <person name="Rollins J."/>
            <person name="van Kan J."/>
            <person name="Seidl M.F."/>
            <person name="Faino L."/>
            <person name="Mbengue M."/>
            <person name="Navaud O."/>
            <person name="Raffaele S."/>
            <person name="Hammond-Kosack K."/>
            <person name="Heard S."/>
            <person name="Oliver R."/>
        </authorList>
    </citation>
    <scope>NUCLEOTIDE SEQUENCE [LARGE SCALE GENOMIC DNA]</scope>
    <source>
        <strain evidence="2">ATCC 18683 / 1980 / Ss-1</strain>
    </source>
</reference>
<evidence type="ECO:0000313" key="2">
    <source>
        <dbReference type="Proteomes" id="UP000177798"/>
    </source>
</evidence>
<name>A0A1D9Q1L2_SCLS1</name>
<dbReference type="AlphaFoldDB" id="A0A1D9Q1L2"/>
<proteinExistence type="predicted"/>
<dbReference type="VEuPathDB" id="FungiDB:sscle_04g034820"/>
<organism evidence="1 2">
    <name type="scientific">Sclerotinia sclerotiorum (strain ATCC 18683 / 1980 / Ss-1)</name>
    <name type="common">White mold</name>
    <name type="synonym">Whetzelinia sclerotiorum</name>
    <dbReference type="NCBI Taxonomy" id="665079"/>
    <lineage>
        <taxon>Eukaryota</taxon>
        <taxon>Fungi</taxon>
        <taxon>Dikarya</taxon>
        <taxon>Ascomycota</taxon>
        <taxon>Pezizomycotina</taxon>
        <taxon>Leotiomycetes</taxon>
        <taxon>Helotiales</taxon>
        <taxon>Sclerotiniaceae</taxon>
        <taxon>Sclerotinia</taxon>
    </lineage>
</organism>
<gene>
    <name evidence="1" type="ORF">sscle_04g034820</name>
</gene>